<keyword evidence="2" id="KW-1185">Reference proteome</keyword>
<dbReference type="EMBL" id="NJHN03000034">
    <property type="protein sequence ID" value="KAH9422963.1"/>
    <property type="molecule type" value="Genomic_DNA"/>
</dbReference>
<organism evidence="1 2">
    <name type="scientific">Dermatophagoides pteronyssinus</name>
    <name type="common">European house dust mite</name>
    <dbReference type="NCBI Taxonomy" id="6956"/>
    <lineage>
        <taxon>Eukaryota</taxon>
        <taxon>Metazoa</taxon>
        <taxon>Ecdysozoa</taxon>
        <taxon>Arthropoda</taxon>
        <taxon>Chelicerata</taxon>
        <taxon>Arachnida</taxon>
        <taxon>Acari</taxon>
        <taxon>Acariformes</taxon>
        <taxon>Sarcoptiformes</taxon>
        <taxon>Astigmata</taxon>
        <taxon>Psoroptidia</taxon>
        <taxon>Analgoidea</taxon>
        <taxon>Pyroglyphidae</taxon>
        <taxon>Dermatophagoidinae</taxon>
        <taxon>Dermatophagoides</taxon>
    </lineage>
</organism>
<protein>
    <submittedName>
        <fullName evidence="1">Uncharacterized protein</fullName>
    </submittedName>
</protein>
<evidence type="ECO:0000313" key="1">
    <source>
        <dbReference type="EMBL" id="KAH9422963.1"/>
    </source>
</evidence>
<dbReference type="Proteomes" id="UP000887458">
    <property type="component" value="Unassembled WGS sequence"/>
</dbReference>
<reference evidence="1 2" key="2">
    <citation type="journal article" date="2022" name="Mol. Biol. Evol.">
        <title>Comparative Genomics Reveals Insights into the Divergent Evolution of Astigmatic Mites and Household Pest Adaptations.</title>
        <authorList>
            <person name="Xiong Q."/>
            <person name="Wan A.T."/>
            <person name="Liu X."/>
            <person name="Fung C.S."/>
            <person name="Xiao X."/>
            <person name="Malainual N."/>
            <person name="Hou J."/>
            <person name="Wang L."/>
            <person name="Wang M."/>
            <person name="Yang K.Y."/>
            <person name="Cui Y."/>
            <person name="Leung E.L."/>
            <person name="Nong W."/>
            <person name="Shin S.K."/>
            <person name="Au S.W."/>
            <person name="Jeong K.Y."/>
            <person name="Chew F.T."/>
            <person name="Hui J.H."/>
            <person name="Leung T.F."/>
            <person name="Tungtrongchitr A."/>
            <person name="Zhong N."/>
            <person name="Liu Z."/>
            <person name="Tsui S.K."/>
        </authorList>
    </citation>
    <scope>NUCLEOTIDE SEQUENCE [LARGE SCALE GENOMIC DNA]</scope>
    <source>
        <strain evidence="1">Derp</strain>
    </source>
</reference>
<accession>A0ABQ8JK35</accession>
<reference evidence="1 2" key="1">
    <citation type="journal article" date="2018" name="J. Allergy Clin. Immunol.">
        <title>High-quality assembly of Dermatophagoides pteronyssinus genome and transcriptome reveals a wide range of novel allergens.</title>
        <authorList>
            <person name="Liu X.Y."/>
            <person name="Yang K.Y."/>
            <person name="Wang M.Q."/>
            <person name="Kwok J.S."/>
            <person name="Zeng X."/>
            <person name="Yang Z."/>
            <person name="Xiao X.J."/>
            <person name="Lau C.P."/>
            <person name="Li Y."/>
            <person name="Huang Z.M."/>
            <person name="Ba J.G."/>
            <person name="Yim A.K."/>
            <person name="Ouyang C.Y."/>
            <person name="Ngai S.M."/>
            <person name="Chan T.F."/>
            <person name="Leung E.L."/>
            <person name="Liu L."/>
            <person name="Liu Z.G."/>
            <person name="Tsui S.K."/>
        </authorList>
    </citation>
    <scope>NUCLEOTIDE SEQUENCE [LARGE SCALE GENOMIC DNA]</scope>
    <source>
        <strain evidence="1">Derp</strain>
    </source>
</reference>
<proteinExistence type="predicted"/>
<gene>
    <name evidence="1" type="ORF">DERP_007554</name>
</gene>
<evidence type="ECO:0000313" key="2">
    <source>
        <dbReference type="Proteomes" id="UP000887458"/>
    </source>
</evidence>
<sequence>MATIKFMEFQKSYEQKKKRQNENILGVKSCSCRTFSGHLINMIINDGNIFLINIHTVVQLKDFRFE</sequence>
<name>A0ABQ8JK35_DERPT</name>
<comment type="caution">
    <text evidence="1">The sequence shown here is derived from an EMBL/GenBank/DDBJ whole genome shotgun (WGS) entry which is preliminary data.</text>
</comment>